<protein>
    <recommendedName>
        <fullName evidence="12">Zinc finger protein</fullName>
    </recommendedName>
</protein>
<evidence type="ECO:0000256" key="6">
    <source>
        <dbReference type="PROSITE-ProRule" id="PRU01263"/>
    </source>
</evidence>
<dbReference type="GO" id="GO:0005634">
    <property type="term" value="C:nucleus"/>
    <property type="evidence" value="ECO:0007669"/>
    <property type="project" value="InterPro"/>
</dbReference>
<dbReference type="Proteomes" id="UP001107558">
    <property type="component" value="Chromosome 4"/>
</dbReference>
<evidence type="ECO:0000256" key="3">
    <source>
        <dbReference type="ARBA" id="ARBA00022771"/>
    </source>
</evidence>
<evidence type="ECO:0000259" key="8">
    <source>
        <dbReference type="PROSITE" id="PS50157"/>
    </source>
</evidence>
<evidence type="ECO:0000256" key="1">
    <source>
        <dbReference type="ARBA" id="ARBA00022723"/>
    </source>
</evidence>
<dbReference type="AlphaFoldDB" id="A0A9J6BJE1"/>
<dbReference type="PROSITE" id="PS50157">
    <property type="entry name" value="ZINC_FINGER_C2H2_2"/>
    <property type="match status" value="3"/>
</dbReference>
<dbReference type="SUPFAM" id="SSF57667">
    <property type="entry name" value="beta-beta-alpha zinc fingers"/>
    <property type="match status" value="2"/>
</dbReference>
<dbReference type="GO" id="GO:0000981">
    <property type="term" value="F:DNA-binding transcription factor activity, RNA polymerase II-specific"/>
    <property type="evidence" value="ECO:0007669"/>
    <property type="project" value="TreeGrafter"/>
</dbReference>
<evidence type="ECO:0000256" key="4">
    <source>
        <dbReference type="ARBA" id="ARBA00022833"/>
    </source>
</evidence>
<dbReference type="GO" id="GO:0008270">
    <property type="term" value="F:zinc ion binding"/>
    <property type="evidence" value="ECO:0007669"/>
    <property type="project" value="UniProtKB-UniRule"/>
</dbReference>
<evidence type="ECO:0000256" key="7">
    <source>
        <dbReference type="SAM" id="Coils"/>
    </source>
</evidence>
<dbReference type="Gene3D" id="3.30.160.60">
    <property type="entry name" value="Classic Zinc Finger"/>
    <property type="match status" value="4"/>
</dbReference>
<proteinExistence type="predicted"/>
<sequence>MRICRICLTEEKKNQNFTEFFDAYYNFASQLHFLTNISIVELKNLSPALICAKCQSDLAIAVKLKKIAFVADKFFKKLTHEEEIKLLKQEIYNHSQIKPEIITEELEDKNYVSLENFNEESNNEWKLTEEKLDNDEENFENCRQNKNSEEKIVKSKRKTATETKRKYKKGGNKDGLCSICGKNLWSTERLQNHIKVRHEIVSIDDYKQCPIEGCSKKFKIQLYVDRHVDNMHNPNKSDKKKKEESLPCLFCGIFLKSKSALKQHENRHLISTTPEKVLTHSCDICGYKADKKIKVQYHIERVHLHLRKFKCKLCSADFVHASLLQYHEFTVHLNIRKFVCRFNCGKSFTRSYCRTIHERIHKNERPYNCKFCERTFIHHSDWRRHEMKHTNSI</sequence>
<evidence type="ECO:0000256" key="5">
    <source>
        <dbReference type="PROSITE-ProRule" id="PRU00042"/>
    </source>
</evidence>
<keyword evidence="7" id="KW-0175">Coiled coil</keyword>
<dbReference type="EMBL" id="JADBJN010000004">
    <property type="protein sequence ID" value="KAG5669675.1"/>
    <property type="molecule type" value="Genomic_DNA"/>
</dbReference>
<feature type="binding site" evidence="6">
    <location>
        <position position="7"/>
    </location>
    <ligand>
        <name>Zn(2+)</name>
        <dbReference type="ChEBI" id="CHEBI:29105"/>
    </ligand>
</feature>
<feature type="binding site" evidence="6">
    <location>
        <position position="54"/>
    </location>
    <ligand>
        <name>Zn(2+)</name>
        <dbReference type="ChEBI" id="CHEBI:29105"/>
    </ligand>
</feature>
<dbReference type="Pfam" id="PF07776">
    <property type="entry name" value="zf-AD"/>
    <property type="match status" value="1"/>
</dbReference>
<feature type="binding site" evidence="6">
    <location>
        <position position="51"/>
    </location>
    <ligand>
        <name>Zn(2+)</name>
        <dbReference type="ChEBI" id="CHEBI:29105"/>
    </ligand>
</feature>
<name>A0A9J6BJE1_POLVA</name>
<feature type="domain" description="C2H2-type" evidence="8">
    <location>
        <begin position="309"/>
        <end position="337"/>
    </location>
</feature>
<dbReference type="PROSITE" id="PS00028">
    <property type="entry name" value="ZINC_FINGER_C2H2_1"/>
    <property type="match status" value="6"/>
</dbReference>
<evidence type="ECO:0000313" key="11">
    <source>
        <dbReference type="Proteomes" id="UP001107558"/>
    </source>
</evidence>
<keyword evidence="11" id="KW-1185">Reference proteome</keyword>
<evidence type="ECO:0000313" key="10">
    <source>
        <dbReference type="EMBL" id="KAG5669675.1"/>
    </source>
</evidence>
<feature type="coiled-coil region" evidence="7">
    <location>
        <begin position="118"/>
        <end position="152"/>
    </location>
</feature>
<evidence type="ECO:0000259" key="9">
    <source>
        <dbReference type="PROSITE" id="PS51915"/>
    </source>
</evidence>
<feature type="domain" description="ZAD" evidence="9">
    <location>
        <begin position="2"/>
        <end position="78"/>
    </location>
</feature>
<accession>A0A9J6BJE1</accession>
<dbReference type="OrthoDB" id="8117106at2759"/>
<dbReference type="SMART" id="SM00868">
    <property type="entry name" value="zf-AD"/>
    <property type="match status" value="1"/>
</dbReference>
<gene>
    <name evidence="10" type="ORF">PVAND_017558</name>
</gene>
<comment type="caution">
    <text evidence="10">The sequence shown here is derived from an EMBL/GenBank/DDBJ whole genome shotgun (WGS) entry which is preliminary data.</text>
</comment>
<keyword evidence="3 5" id="KW-0863">Zinc-finger</keyword>
<evidence type="ECO:0008006" key="12">
    <source>
        <dbReference type="Google" id="ProtNLM"/>
    </source>
</evidence>
<dbReference type="InterPro" id="IPR012934">
    <property type="entry name" value="Znf_AD"/>
</dbReference>
<dbReference type="InterPro" id="IPR036236">
    <property type="entry name" value="Znf_C2H2_sf"/>
</dbReference>
<dbReference type="PROSITE" id="PS51915">
    <property type="entry name" value="ZAD"/>
    <property type="match status" value="1"/>
</dbReference>
<keyword evidence="1 6" id="KW-0479">Metal-binding</keyword>
<reference evidence="10" key="1">
    <citation type="submission" date="2021-03" db="EMBL/GenBank/DDBJ databases">
        <title>Chromosome level genome of the anhydrobiotic midge Polypedilum vanderplanki.</title>
        <authorList>
            <person name="Yoshida Y."/>
            <person name="Kikawada T."/>
            <person name="Gusev O."/>
        </authorList>
    </citation>
    <scope>NUCLEOTIDE SEQUENCE</scope>
    <source>
        <strain evidence="10">NIAS01</strain>
        <tissue evidence="10">Whole body or cell culture</tissue>
    </source>
</reference>
<dbReference type="InterPro" id="IPR013087">
    <property type="entry name" value="Znf_C2H2_type"/>
</dbReference>
<feature type="domain" description="C2H2-type" evidence="8">
    <location>
        <begin position="338"/>
        <end position="366"/>
    </location>
</feature>
<feature type="domain" description="C2H2-type" evidence="8">
    <location>
        <begin position="367"/>
        <end position="393"/>
    </location>
</feature>
<dbReference type="PANTHER" id="PTHR24379:SF127">
    <property type="entry name" value="BLOODY FINGERS-RELATED"/>
    <property type="match status" value="1"/>
</dbReference>
<evidence type="ECO:0000256" key="2">
    <source>
        <dbReference type="ARBA" id="ARBA00022737"/>
    </source>
</evidence>
<keyword evidence="2" id="KW-0677">Repeat</keyword>
<organism evidence="10 11">
    <name type="scientific">Polypedilum vanderplanki</name>
    <name type="common">Sleeping chironomid midge</name>
    <dbReference type="NCBI Taxonomy" id="319348"/>
    <lineage>
        <taxon>Eukaryota</taxon>
        <taxon>Metazoa</taxon>
        <taxon>Ecdysozoa</taxon>
        <taxon>Arthropoda</taxon>
        <taxon>Hexapoda</taxon>
        <taxon>Insecta</taxon>
        <taxon>Pterygota</taxon>
        <taxon>Neoptera</taxon>
        <taxon>Endopterygota</taxon>
        <taxon>Diptera</taxon>
        <taxon>Nematocera</taxon>
        <taxon>Chironomoidea</taxon>
        <taxon>Chironomidae</taxon>
        <taxon>Chironominae</taxon>
        <taxon>Polypedilum</taxon>
        <taxon>Polypedilum</taxon>
    </lineage>
</organism>
<keyword evidence="4 6" id="KW-0862">Zinc</keyword>
<dbReference type="GO" id="GO:0000977">
    <property type="term" value="F:RNA polymerase II transcription regulatory region sequence-specific DNA binding"/>
    <property type="evidence" value="ECO:0007669"/>
    <property type="project" value="TreeGrafter"/>
</dbReference>
<dbReference type="SMART" id="SM00355">
    <property type="entry name" value="ZnF_C2H2"/>
    <property type="match status" value="7"/>
</dbReference>
<feature type="binding site" evidence="6">
    <location>
        <position position="4"/>
    </location>
    <ligand>
        <name>Zn(2+)</name>
        <dbReference type="ChEBI" id="CHEBI:29105"/>
    </ligand>
</feature>
<dbReference type="PANTHER" id="PTHR24379">
    <property type="entry name" value="KRAB AND ZINC FINGER DOMAIN-CONTAINING"/>
    <property type="match status" value="1"/>
</dbReference>